<dbReference type="Pfam" id="PF00128">
    <property type="entry name" value="Alpha-amylase"/>
    <property type="match status" value="1"/>
</dbReference>
<dbReference type="EMBL" id="AVPE01000005">
    <property type="protein sequence ID" value="KGX92716.1"/>
    <property type="molecule type" value="Genomic_DNA"/>
</dbReference>
<organism evidence="4 5">
    <name type="scientific">Pontibacillus halophilus JSM 076056 = DSM 19796</name>
    <dbReference type="NCBI Taxonomy" id="1385510"/>
    <lineage>
        <taxon>Bacteria</taxon>
        <taxon>Bacillati</taxon>
        <taxon>Bacillota</taxon>
        <taxon>Bacilli</taxon>
        <taxon>Bacillales</taxon>
        <taxon>Bacillaceae</taxon>
        <taxon>Pontibacillus</taxon>
    </lineage>
</organism>
<gene>
    <name evidence="4" type="ORF">N781_15495</name>
</gene>
<feature type="domain" description="Glycosyl hydrolase family 13 catalytic" evidence="3">
    <location>
        <begin position="138"/>
        <end position="496"/>
    </location>
</feature>
<dbReference type="Pfam" id="PF02903">
    <property type="entry name" value="Alpha-amylase_N"/>
    <property type="match status" value="1"/>
</dbReference>
<keyword evidence="2" id="KW-0326">Glycosidase</keyword>
<evidence type="ECO:0000256" key="2">
    <source>
        <dbReference type="ARBA" id="ARBA00023295"/>
    </source>
</evidence>
<protein>
    <submittedName>
        <fullName evidence="4">Cyclomaltodextrinase</fullName>
    </submittedName>
</protein>
<accession>A0A0A5GHH1</accession>
<dbReference type="CDD" id="cd11338">
    <property type="entry name" value="AmyAc_CMD"/>
    <property type="match status" value="1"/>
</dbReference>
<proteinExistence type="predicted"/>
<dbReference type="CDD" id="cd02857">
    <property type="entry name" value="E_set_CDase_PDE_N"/>
    <property type="match status" value="1"/>
</dbReference>
<dbReference type="PANTHER" id="PTHR10357">
    <property type="entry name" value="ALPHA-AMYLASE FAMILY MEMBER"/>
    <property type="match status" value="1"/>
</dbReference>
<dbReference type="GO" id="GO:0005975">
    <property type="term" value="P:carbohydrate metabolic process"/>
    <property type="evidence" value="ECO:0007669"/>
    <property type="project" value="InterPro"/>
</dbReference>
<keyword evidence="5" id="KW-1185">Reference proteome</keyword>
<dbReference type="InterPro" id="IPR017853">
    <property type="entry name" value="GH"/>
</dbReference>
<dbReference type="eggNOG" id="COG0366">
    <property type="taxonomic scope" value="Bacteria"/>
</dbReference>
<dbReference type="InterPro" id="IPR004185">
    <property type="entry name" value="Glyco_hydro_13_lg-like_dom"/>
</dbReference>
<dbReference type="Gene3D" id="3.90.400.10">
    <property type="entry name" value="Oligo-1,6-glucosidase, Domain 2"/>
    <property type="match status" value="1"/>
</dbReference>
<dbReference type="Gene3D" id="2.60.40.1180">
    <property type="entry name" value="Golgi alpha-mannosidase II"/>
    <property type="match status" value="1"/>
</dbReference>
<name>A0A0A5GHH1_9BACI</name>
<keyword evidence="1" id="KW-0378">Hydrolase</keyword>
<dbReference type="RefSeq" id="WP_026800169.1">
    <property type="nucleotide sequence ID" value="NZ_AULI01000007.1"/>
</dbReference>
<dbReference type="InterPro" id="IPR006047">
    <property type="entry name" value="GH13_cat_dom"/>
</dbReference>
<dbReference type="InterPro" id="IPR045857">
    <property type="entry name" value="O16G_dom_2"/>
</dbReference>
<evidence type="ECO:0000256" key="1">
    <source>
        <dbReference type="ARBA" id="ARBA00022801"/>
    </source>
</evidence>
<dbReference type="OrthoDB" id="9805159at2"/>
<dbReference type="InterPro" id="IPR013783">
    <property type="entry name" value="Ig-like_fold"/>
</dbReference>
<sequence>MIKEAIYHRPKDQYAYAYTEKELHIRIRTKRGDVKQVQLIHGDPYDFKGEVWQHQLVQMERTGHDDLFDYWAVSIEPPYRRLRYGFLLKDETEAFIYGERGFVDEVPKDVGFFFAFPFLNAIDVFSPPEWVKDTVWYQVFPERFGNGDESLNPQGARAWGSEPPKPDNFFGGDLQGIIDHIDHLVELGITGLYMTPIFKAHSNHKYDTIDYYEIDPQFGDKETFRKLVETCHENGIRVMLDAVFNHSGYFFEPFQDVLQNGEQSAYKDWFHVREFPLKEKPIPNYDTFSFGASMPKLNTENEQVKEYLLGVAKYWVEEFDIDGWRLDVANEVDHQFWREFRQTVKSAKEDAYILGEIWHDSMPWLQGDQFDAVMNYPFTEASLNLFARGTINTERFAHDITHVLNMYPDHVNEVQFNLLGSHDTPRILTESGGDKERARLLFLFQLSFIGTPCIYYGDEIGMEGGHDPGCRACMEWNEEGQDQELLSFVQKLTELRRTHRVFGNHGQFRIVDVTDNVLAYKKFDSQDELLFIVNPTEQSKSYVLPKAYVGKAVNNLWTGEQQPVAETLQLEAFDFKILRV</sequence>
<comment type="caution">
    <text evidence="4">The sequence shown here is derived from an EMBL/GenBank/DDBJ whole genome shotgun (WGS) entry which is preliminary data.</text>
</comment>
<evidence type="ECO:0000313" key="5">
    <source>
        <dbReference type="Proteomes" id="UP000030528"/>
    </source>
</evidence>
<dbReference type="GO" id="GO:0004553">
    <property type="term" value="F:hydrolase activity, hydrolyzing O-glycosyl compounds"/>
    <property type="evidence" value="ECO:0007669"/>
    <property type="project" value="InterPro"/>
</dbReference>
<dbReference type="SUPFAM" id="SSF51445">
    <property type="entry name" value="(Trans)glycosidases"/>
    <property type="match status" value="1"/>
</dbReference>
<evidence type="ECO:0000313" key="4">
    <source>
        <dbReference type="EMBL" id="KGX92716.1"/>
    </source>
</evidence>
<dbReference type="Proteomes" id="UP000030528">
    <property type="component" value="Unassembled WGS sequence"/>
</dbReference>
<dbReference type="Gene3D" id="2.60.40.10">
    <property type="entry name" value="Immunoglobulins"/>
    <property type="match status" value="1"/>
</dbReference>
<dbReference type="Gene3D" id="3.20.20.80">
    <property type="entry name" value="Glycosidases"/>
    <property type="match status" value="1"/>
</dbReference>
<dbReference type="STRING" id="1385510.GCA_000425205_01759"/>
<dbReference type="PANTHER" id="PTHR10357:SF210">
    <property type="entry name" value="MALTODEXTRIN GLUCOSIDASE"/>
    <property type="match status" value="1"/>
</dbReference>
<evidence type="ECO:0000259" key="3">
    <source>
        <dbReference type="SMART" id="SM00642"/>
    </source>
</evidence>
<dbReference type="SMART" id="SM00642">
    <property type="entry name" value="Aamy"/>
    <property type="match status" value="1"/>
</dbReference>
<dbReference type="SUPFAM" id="SSF51011">
    <property type="entry name" value="Glycosyl hydrolase domain"/>
    <property type="match status" value="1"/>
</dbReference>
<dbReference type="AlphaFoldDB" id="A0A0A5GHH1"/>
<reference evidence="4 5" key="1">
    <citation type="submission" date="2013-08" db="EMBL/GenBank/DDBJ databases">
        <authorList>
            <person name="Huang J."/>
            <person name="Wang G."/>
        </authorList>
    </citation>
    <scope>NUCLEOTIDE SEQUENCE [LARGE SCALE GENOMIC DNA]</scope>
    <source>
        <strain evidence="4 5">JSM 076056</strain>
    </source>
</reference>
<dbReference type="InterPro" id="IPR013780">
    <property type="entry name" value="Glyco_hydro_b"/>
</dbReference>